<evidence type="ECO:0000256" key="6">
    <source>
        <dbReference type="ARBA" id="ARBA00023136"/>
    </source>
</evidence>
<evidence type="ECO:0000256" key="4">
    <source>
        <dbReference type="ARBA" id="ARBA00022692"/>
    </source>
</evidence>
<dbReference type="PANTHER" id="PTHR10332">
    <property type="entry name" value="EQUILIBRATIVE NUCLEOSIDE TRANSPORTER"/>
    <property type="match status" value="1"/>
</dbReference>
<evidence type="ECO:0000256" key="7">
    <source>
        <dbReference type="SAM" id="Phobius"/>
    </source>
</evidence>
<dbReference type="RefSeq" id="XP_056843903.1">
    <property type="nucleotide sequence ID" value="XM_056987923.1"/>
</dbReference>
<sequence>MMGDLSCISGDLIQPFAAGLGVAGAITSGLSLFTKAVFQNSRDGLRKGAILFLAISSLIELLCVVIYALMFPKLSIVQNYQAHSVSNELENAQESGVLPAGNLELAHENIYKLISLFLTYALTLSIFPGFLYENTGKHELNSWYPLVLITCFNVCDALSRYTTLIKPLKMESGTWITICALARILLVPAFYFTAKYADQGWMIFLTSFLGITNGYLTVCTLTGPSKKIYNASESSSLGNMLVASMLCGIFAGACLSWLWLIGSKISF</sequence>
<dbReference type="GO" id="GO:0005886">
    <property type="term" value="C:plasma membrane"/>
    <property type="evidence" value="ECO:0007669"/>
    <property type="project" value="TreeGrafter"/>
</dbReference>
<keyword evidence="6 7" id="KW-0472">Membrane</keyword>
<feature type="transmembrane region" description="Helical" evidence="7">
    <location>
        <begin position="201"/>
        <end position="218"/>
    </location>
</feature>
<evidence type="ECO:0000256" key="1">
    <source>
        <dbReference type="ARBA" id="ARBA00004141"/>
    </source>
</evidence>
<proteinExistence type="inferred from homology"/>
<dbReference type="Pfam" id="PF01733">
    <property type="entry name" value="Nucleoside_tran"/>
    <property type="match status" value="1"/>
</dbReference>
<dbReference type="Proteomes" id="UP000504610">
    <property type="component" value="Chromosome 6"/>
</dbReference>
<feature type="transmembrane region" description="Helical" evidence="7">
    <location>
        <begin position="50"/>
        <end position="70"/>
    </location>
</feature>
<evidence type="ECO:0000256" key="3">
    <source>
        <dbReference type="ARBA" id="ARBA00022448"/>
    </source>
</evidence>
<comment type="subcellular location">
    <subcellularLocation>
        <location evidence="1">Membrane</location>
        <topology evidence="1">Multi-pass membrane protein</topology>
    </subcellularLocation>
</comment>
<dbReference type="AlphaFoldDB" id="A0A9W3BXD4"/>
<comment type="similarity">
    <text evidence="2">Belongs to the SLC29A/ENT transporter (TC 2.A.57) family.</text>
</comment>
<dbReference type="OrthoDB" id="1856718at2759"/>
<keyword evidence="3" id="KW-0813">Transport</keyword>
<organism evidence="8 9">
    <name type="scientific">Raphanus sativus</name>
    <name type="common">Radish</name>
    <name type="synonym">Raphanus raphanistrum var. sativus</name>
    <dbReference type="NCBI Taxonomy" id="3726"/>
    <lineage>
        <taxon>Eukaryota</taxon>
        <taxon>Viridiplantae</taxon>
        <taxon>Streptophyta</taxon>
        <taxon>Embryophyta</taxon>
        <taxon>Tracheophyta</taxon>
        <taxon>Spermatophyta</taxon>
        <taxon>Magnoliopsida</taxon>
        <taxon>eudicotyledons</taxon>
        <taxon>Gunneridae</taxon>
        <taxon>Pentapetalae</taxon>
        <taxon>rosids</taxon>
        <taxon>malvids</taxon>
        <taxon>Brassicales</taxon>
        <taxon>Brassicaceae</taxon>
        <taxon>Brassiceae</taxon>
        <taxon>Raphanus</taxon>
    </lineage>
</organism>
<reference evidence="9" key="2">
    <citation type="submission" date="2025-08" db="UniProtKB">
        <authorList>
            <consortium name="RefSeq"/>
        </authorList>
    </citation>
    <scope>IDENTIFICATION</scope>
    <source>
        <tissue evidence="9">Leaf</tissue>
    </source>
</reference>
<protein>
    <submittedName>
        <fullName evidence="9">Equilibrative nucleotide transporter 7-like</fullName>
    </submittedName>
</protein>
<feature type="transmembrane region" description="Helical" evidence="7">
    <location>
        <begin position="173"/>
        <end position="194"/>
    </location>
</feature>
<evidence type="ECO:0000256" key="2">
    <source>
        <dbReference type="ARBA" id="ARBA00007965"/>
    </source>
</evidence>
<evidence type="ECO:0000256" key="5">
    <source>
        <dbReference type="ARBA" id="ARBA00022989"/>
    </source>
</evidence>
<keyword evidence="8" id="KW-1185">Reference proteome</keyword>
<dbReference type="InterPro" id="IPR002259">
    <property type="entry name" value="Eqnu_transpt"/>
</dbReference>
<feature type="transmembrane region" description="Helical" evidence="7">
    <location>
        <begin position="238"/>
        <end position="261"/>
    </location>
</feature>
<keyword evidence="5 7" id="KW-1133">Transmembrane helix</keyword>
<dbReference type="GO" id="GO:0005337">
    <property type="term" value="F:nucleoside transmembrane transporter activity"/>
    <property type="evidence" value="ECO:0007669"/>
    <property type="project" value="InterPro"/>
</dbReference>
<reference evidence="8" key="1">
    <citation type="journal article" date="2019" name="Database">
        <title>The radish genome database (RadishGD): an integrated information resource for radish genomics.</title>
        <authorList>
            <person name="Yu H.J."/>
            <person name="Baek S."/>
            <person name="Lee Y.J."/>
            <person name="Cho A."/>
            <person name="Mun J.H."/>
        </authorList>
    </citation>
    <scope>NUCLEOTIDE SEQUENCE [LARGE SCALE GENOMIC DNA]</scope>
    <source>
        <strain evidence="8">cv. WK10039</strain>
    </source>
</reference>
<keyword evidence="4 7" id="KW-0812">Transmembrane</keyword>
<dbReference type="GeneID" id="130496121"/>
<feature type="transmembrane region" description="Helical" evidence="7">
    <location>
        <begin position="110"/>
        <end position="131"/>
    </location>
</feature>
<dbReference type="PANTHER" id="PTHR10332:SF71">
    <property type="entry name" value="EQUILIBRATIVE NUCLEOSIDE TRANSPORTER"/>
    <property type="match status" value="1"/>
</dbReference>
<feature type="transmembrane region" description="Helical" evidence="7">
    <location>
        <begin position="12"/>
        <end position="38"/>
    </location>
</feature>
<evidence type="ECO:0000313" key="9">
    <source>
        <dbReference type="RefSeq" id="XP_056843903.1"/>
    </source>
</evidence>
<evidence type="ECO:0000313" key="8">
    <source>
        <dbReference type="Proteomes" id="UP000504610"/>
    </source>
</evidence>
<name>A0A9W3BXD4_RAPSA</name>
<accession>A0A9W3BXD4</accession>
<dbReference type="KEGG" id="rsz:130496121"/>
<gene>
    <name evidence="9" type="primary">LOC130496121</name>
</gene>